<dbReference type="OrthoDB" id="2506111at2759"/>
<proteinExistence type="predicted"/>
<evidence type="ECO:0000313" key="1">
    <source>
        <dbReference type="EMBL" id="PLW46318.1"/>
    </source>
</evidence>
<keyword evidence="2" id="KW-1185">Reference proteome</keyword>
<evidence type="ECO:0008006" key="3">
    <source>
        <dbReference type="Google" id="ProtNLM"/>
    </source>
</evidence>
<reference evidence="1 2" key="1">
    <citation type="submission" date="2017-11" db="EMBL/GenBank/DDBJ databases">
        <title>De novo assembly and phasing of dikaryotic genomes from two isolates of Puccinia coronata f. sp. avenae, the causal agent of oat crown rust.</title>
        <authorList>
            <person name="Miller M.E."/>
            <person name="Zhang Y."/>
            <person name="Omidvar V."/>
            <person name="Sperschneider J."/>
            <person name="Schwessinger B."/>
            <person name="Raley C."/>
            <person name="Palmer J.M."/>
            <person name="Garnica D."/>
            <person name="Upadhyaya N."/>
            <person name="Rathjen J."/>
            <person name="Taylor J.M."/>
            <person name="Park R.F."/>
            <person name="Dodds P.N."/>
            <person name="Hirsch C.D."/>
            <person name="Kianian S.F."/>
            <person name="Figueroa M."/>
        </authorList>
    </citation>
    <scope>NUCLEOTIDE SEQUENCE [LARGE SCALE GENOMIC DNA]</scope>
    <source>
        <strain evidence="1">12NC29</strain>
    </source>
</reference>
<name>A0A2N5V8M6_9BASI</name>
<evidence type="ECO:0000313" key="2">
    <source>
        <dbReference type="Proteomes" id="UP000235388"/>
    </source>
</evidence>
<dbReference type="Proteomes" id="UP000235388">
    <property type="component" value="Unassembled WGS sequence"/>
</dbReference>
<comment type="caution">
    <text evidence="1">The sequence shown here is derived from an EMBL/GenBank/DDBJ whole genome shotgun (WGS) entry which is preliminary data.</text>
</comment>
<protein>
    <recommendedName>
        <fullName evidence="3">DUF4939 domain-containing protein</fullName>
    </recommendedName>
</protein>
<sequence length="134" mass="14788">MSTDNPQRQLKELMAVVNKEPKANTTLLTTASGKGPKVSVPNKFNGTRGTKAKVYMNQVGLYVVSNPTMFPDNRSRLIFSLLYLTGAASAWAQPFTVKVFDGADVSYEEFSMAFQAMYFDSEKKTCAEKALQAL</sequence>
<gene>
    <name evidence="1" type="ORF">PCANC_11192</name>
</gene>
<organism evidence="1 2">
    <name type="scientific">Puccinia coronata f. sp. avenae</name>
    <dbReference type="NCBI Taxonomy" id="200324"/>
    <lineage>
        <taxon>Eukaryota</taxon>
        <taxon>Fungi</taxon>
        <taxon>Dikarya</taxon>
        <taxon>Basidiomycota</taxon>
        <taxon>Pucciniomycotina</taxon>
        <taxon>Pucciniomycetes</taxon>
        <taxon>Pucciniales</taxon>
        <taxon>Pucciniaceae</taxon>
        <taxon>Puccinia</taxon>
    </lineage>
</organism>
<dbReference type="AlphaFoldDB" id="A0A2N5V8M6"/>
<accession>A0A2N5V8M6</accession>
<dbReference type="EMBL" id="PGCJ01000120">
    <property type="protein sequence ID" value="PLW46318.1"/>
    <property type="molecule type" value="Genomic_DNA"/>
</dbReference>